<protein>
    <submittedName>
        <fullName evidence="3">Uncharacterized protein</fullName>
    </submittedName>
</protein>
<keyword evidence="1" id="KW-0812">Transmembrane</keyword>
<dbReference type="Proteomes" id="UP000050795">
    <property type="component" value="Unassembled WGS sequence"/>
</dbReference>
<keyword evidence="1" id="KW-0472">Membrane</keyword>
<proteinExistence type="predicted"/>
<evidence type="ECO:0000313" key="2">
    <source>
        <dbReference type="Proteomes" id="UP000050795"/>
    </source>
</evidence>
<keyword evidence="1" id="KW-1133">Transmembrane helix</keyword>
<reference evidence="3" key="2">
    <citation type="submission" date="2023-11" db="UniProtKB">
        <authorList>
            <consortium name="WormBaseParasite"/>
        </authorList>
    </citation>
    <scope>IDENTIFICATION</scope>
</reference>
<evidence type="ECO:0000313" key="3">
    <source>
        <dbReference type="WBParaSite" id="TREG1_39950.1"/>
    </source>
</evidence>
<evidence type="ECO:0000256" key="1">
    <source>
        <dbReference type="SAM" id="Phobius"/>
    </source>
</evidence>
<accession>A0AA85JTD6</accession>
<dbReference type="WBParaSite" id="TREG1_39950.1">
    <property type="protein sequence ID" value="TREG1_39950.1"/>
    <property type="gene ID" value="TREG1_39950"/>
</dbReference>
<dbReference type="AlphaFoldDB" id="A0AA85JTD6"/>
<organism evidence="2 3">
    <name type="scientific">Trichobilharzia regenti</name>
    <name type="common">Nasal bird schistosome</name>
    <dbReference type="NCBI Taxonomy" id="157069"/>
    <lineage>
        <taxon>Eukaryota</taxon>
        <taxon>Metazoa</taxon>
        <taxon>Spiralia</taxon>
        <taxon>Lophotrochozoa</taxon>
        <taxon>Platyhelminthes</taxon>
        <taxon>Trematoda</taxon>
        <taxon>Digenea</taxon>
        <taxon>Strigeidida</taxon>
        <taxon>Schistosomatoidea</taxon>
        <taxon>Schistosomatidae</taxon>
        <taxon>Trichobilharzia</taxon>
    </lineage>
</organism>
<feature type="transmembrane region" description="Helical" evidence="1">
    <location>
        <begin position="183"/>
        <end position="204"/>
    </location>
</feature>
<keyword evidence="2" id="KW-1185">Reference proteome</keyword>
<reference evidence="2" key="1">
    <citation type="submission" date="2022-06" db="EMBL/GenBank/DDBJ databases">
        <authorList>
            <person name="Berger JAMES D."/>
            <person name="Berger JAMES D."/>
        </authorList>
    </citation>
    <scope>NUCLEOTIDE SEQUENCE [LARGE SCALE GENOMIC DNA]</scope>
</reference>
<sequence length="207" mass="23497">MKSNLNWSKTEEKLLDSINTRRFKANTVYPPIESNKINNNNKSSIELTPNTFNSVKDLQSKLYSSTCSITSLFSQMDNEFIILSQLCTIMIGLSKQSSLDNGLTRDYNGILGDNYEDGDDKNLLEQTIQELLTEVNLFYTTILANSRILFSNSINKSPEIIRKISSPVEEVETKAIPKLSTPVPLLFLLYLLLLNPIWIIKILIEIT</sequence>
<name>A0AA85JTD6_TRIRE</name>